<dbReference type="OrthoDB" id="5918473at2"/>
<dbReference type="Gene3D" id="1.10.30.50">
    <property type="match status" value="1"/>
</dbReference>
<organism evidence="1 2">
    <name type="scientific">Mucilaginibacter paludis DSM 18603</name>
    <dbReference type="NCBI Taxonomy" id="714943"/>
    <lineage>
        <taxon>Bacteria</taxon>
        <taxon>Pseudomonadati</taxon>
        <taxon>Bacteroidota</taxon>
        <taxon>Sphingobacteriia</taxon>
        <taxon>Sphingobacteriales</taxon>
        <taxon>Sphingobacteriaceae</taxon>
        <taxon>Mucilaginibacter</taxon>
    </lineage>
</organism>
<accession>H1YFG2</accession>
<dbReference type="Proteomes" id="UP000002774">
    <property type="component" value="Chromosome"/>
</dbReference>
<dbReference type="eggNOG" id="COG1403">
    <property type="taxonomic scope" value="Bacteria"/>
</dbReference>
<dbReference type="EMBL" id="CM001403">
    <property type="protein sequence ID" value="EHQ27270.1"/>
    <property type="molecule type" value="Genomic_DNA"/>
</dbReference>
<protein>
    <recommendedName>
        <fullName evidence="3">TIGR02646 family protein</fullName>
    </recommendedName>
</protein>
<dbReference type="HOGENOM" id="CLU_071576_3_1_10"/>
<gene>
    <name evidence="1" type="ORF">Mucpa_3166</name>
</gene>
<dbReference type="STRING" id="714943.Mucpa_3166"/>
<dbReference type="RefSeq" id="WP_008507648.1">
    <property type="nucleotide sequence ID" value="NZ_CM001403.1"/>
</dbReference>
<evidence type="ECO:0000313" key="1">
    <source>
        <dbReference type="EMBL" id="EHQ27270.1"/>
    </source>
</evidence>
<dbReference type="CDD" id="cd00085">
    <property type="entry name" value="HNHc"/>
    <property type="match status" value="1"/>
</dbReference>
<evidence type="ECO:0008006" key="3">
    <source>
        <dbReference type="Google" id="ProtNLM"/>
    </source>
</evidence>
<keyword evidence="2" id="KW-1185">Reference proteome</keyword>
<dbReference type="InterPro" id="IPR003615">
    <property type="entry name" value="HNH_nuc"/>
</dbReference>
<sequence length="223" mass="25835">MIKINRTGKPSVLQKKETIWVEKIKNASSADERHKAISKYRHPEIKAFLSEMFNGKCAFCESYIENVDYGDIEHFKPKAKFPYEAVIWENLLLSCKKCNGAGQKGDEWPLESEGGLLINPCEEDPNDFFSFEFDAETLVSIVKPKNKRGETSERIYGLNKQTLIKDRNQKVRIFVFLASYYNIDPRARTFLDEFIETSGEYSAFAKMIKEKYVDNASENNQQR</sequence>
<dbReference type="AlphaFoldDB" id="H1YFG2"/>
<reference evidence="1" key="1">
    <citation type="submission" date="2011-09" db="EMBL/GenBank/DDBJ databases">
        <title>The permanent draft genome of Mucilaginibacter paludis DSM 18603.</title>
        <authorList>
            <consortium name="US DOE Joint Genome Institute (JGI-PGF)"/>
            <person name="Lucas S."/>
            <person name="Han J."/>
            <person name="Lapidus A."/>
            <person name="Bruce D."/>
            <person name="Goodwin L."/>
            <person name="Pitluck S."/>
            <person name="Peters L."/>
            <person name="Kyrpides N."/>
            <person name="Mavromatis K."/>
            <person name="Ivanova N."/>
            <person name="Mikhailova N."/>
            <person name="Held B."/>
            <person name="Detter J.C."/>
            <person name="Tapia R."/>
            <person name="Han C."/>
            <person name="Land M."/>
            <person name="Hauser L."/>
            <person name="Markowitz V."/>
            <person name="Cheng J.-F."/>
            <person name="Hugenholtz P."/>
            <person name="Woyke T."/>
            <person name="Wu D."/>
            <person name="Tindall B."/>
            <person name="Brambilla E."/>
            <person name="Klenk H.-P."/>
            <person name="Eisen J.A."/>
        </authorList>
    </citation>
    <scope>NUCLEOTIDE SEQUENCE [LARGE SCALE GENOMIC DNA]</scope>
    <source>
        <strain evidence="1">DSM 18603</strain>
    </source>
</reference>
<name>H1YFG2_9SPHI</name>
<evidence type="ECO:0000313" key="2">
    <source>
        <dbReference type="Proteomes" id="UP000002774"/>
    </source>
</evidence>
<proteinExistence type="predicted"/>